<dbReference type="InParanoid" id="A0A0M9UC39"/>
<evidence type="ECO:0000313" key="3">
    <source>
        <dbReference type="EMBL" id="GAP62420.1"/>
    </source>
</evidence>
<evidence type="ECO:0000256" key="1">
    <source>
        <dbReference type="SAM" id="MobiDB-lite"/>
    </source>
</evidence>
<dbReference type="GO" id="GO:0005975">
    <property type="term" value="P:carbohydrate metabolic process"/>
    <property type="evidence" value="ECO:0007669"/>
    <property type="project" value="InterPro"/>
</dbReference>
<dbReference type="SMART" id="SM00642">
    <property type="entry name" value="Aamy"/>
    <property type="match status" value="1"/>
</dbReference>
<evidence type="ECO:0000313" key="4">
    <source>
        <dbReference type="Proteomes" id="UP000037784"/>
    </source>
</evidence>
<keyword evidence="4" id="KW-1185">Reference proteome</keyword>
<reference evidence="3 4" key="1">
    <citation type="journal article" date="2015" name="Genome Announc.">
        <title>Draft Genome Sequence of a Heterotrophic Facultative Anaerobic Thermophilic Bacterium, Ardenticatena maritima Strain 110ST.</title>
        <authorList>
            <person name="Kawaichi S."/>
            <person name="Yoshida T."/>
            <person name="Sako Y."/>
            <person name="Nakamura R."/>
        </authorList>
    </citation>
    <scope>NUCLEOTIDE SEQUENCE [LARGE SCALE GENOMIC DNA]</scope>
    <source>
        <strain evidence="3 4">110S</strain>
    </source>
</reference>
<feature type="compositionally biased region" description="Acidic residues" evidence="1">
    <location>
        <begin position="1166"/>
        <end position="1187"/>
    </location>
</feature>
<feature type="domain" description="Glycosyl hydrolase family 13 catalytic" evidence="2">
    <location>
        <begin position="300"/>
        <end position="712"/>
    </location>
</feature>
<organism evidence="3 4">
    <name type="scientific">Ardenticatena maritima</name>
    <dbReference type="NCBI Taxonomy" id="872965"/>
    <lineage>
        <taxon>Bacteria</taxon>
        <taxon>Bacillati</taxon>
        <taxon>Chloroflexota</taxon>
        <taxon>Ardenticatenia</taxon>
        <taxon>Ardenticatenales</taxon>
        <taxon>Ardenticatenaceae</taxon>
        <taxon>Ardenticatena</taxon>
    </lineage>
</organism>
<dbReference type="Proteomes" id="UP000037784">
    <property type="component" value="Unassembled WGS sequence"/>
</dbReference>
<accession>A0A0M9UC39</accession>
<name>A0A0M9UC39_9CHLR</name>
<proteinExistence type="predicted"/>
<dbReference type="Pfam" id="PF00128">
    <property type="entry name" value="Alpha-amylase"/>
    <property type="match status" value="1"/>
</dbReference>
<dbReference type="SUPFAM" id="SSF51445">
    <property type="entry name" value="(Trans)glycosidases"/>
    <property type="match status" value="1"/>
</dbReference>
<sequence length="1194" mass="136563">MHIARALRERYALDETFFLPNGDVATTDFYTAHLLAQRLNSHRPAEHQASPAELHAMGLLHELAHTIITRYQTERRPRALADAIAWLEERLGRIALETTLRAIVETFPPLPVQRGEMTADEYLAATDETGASHRERLLEESIIIWLENNNPALTRYRDLFDDRMLARQTAYEPLLAELDAFFRREPPFGPENKPLLELLALPSRIAPHSIFAQLDYIRQHWLDFLPPHLARRILIGLDFAREEERALALRHAAPGGPRVGEAPVFHGTDAFGVTINLDEEYEAFSPDLDWMPNVVLIAKNTYVWLHQLSRWYGRDISRLDQIPDEELDKLARWGITGLWLIGIWERSPASKRIKHLCGNPDAEASAYALFDYEIAQALGGEEAYRNLRDRAWQRGIRLASDMVPNHMGIDSRWVMEYPDRFIWTDRPPFPSYTFNGPDLSWNPRIGIYLEDHYYDRTDAAVVFKWVNRETGEVRYIYHGNDGTSTPWNDTAQLDYLKAEVREAVIQQILHVARKFPIIRFDAAMTLAKRHIQRLWYPQPGQGGSIPSRAAFAMTKEEFDRLMPNEFWREVVDRVAQEAPDTLLLAEAFWLMEGYFVRTLGMHRVYNSAFMHMLRDEDNAGYRKVMKDTLEFDPQILKRYVNFMNNPDEETAVAQFGKGDKYFGVATLLATLPGLPMVGHGQIEGFVEKYGMEYRRAYLDESPDEYLIRRHEREIFPLFRKRRLFADVENFLLYDFWRPDGTVDENVFAYSNRLGEERALVVYHNRYAETSGTIRTSALFAVKSEDGAKHLVSKTLAEGLALPDTPNTYVIFRDHVTNLEHIYRVETLRTQGLTLHLRAYEYHVFLDFRFVQDESGHYATLTDQLQGRGVPSIAEALREMELAPVLHPFRMFLNADTLRDLLAQRAFTADATPDDALIARVRAQAEQTYTAMAAFAHLHPNLEAALDTLETHVRRLLSLPAHWQNDADAPLADLLDDDTITWHALLLWVLLTPLGALATDDTETPSQTIERLLDEWLLRKAIEETLHTLGGDTWQVRQTMRLFDILLAHAGAIAAMLIVGEEDLPHEHSDAELADLLDSIIMQLLDDPRVLEFWNVHEYEGVEWFNKEAFERTTIALTAAVDAATREETLHAPVTTLGRLLLNAADGAGYRVQALRAASALPAADATAEDADELTEAEDDAAPPDEQENEAHAAE</sequence>
<dbReference type="InterPro" id="IPR006047">
    <property type="entry name" value="GH13_cat_dom"/>
</dbReference>
<dbReference type="PANTHER" id="PTHR47786:SF2">
    <property type="entry name" value="GLYCOSYL HYDROLASE FAMILY 13 CATALYTIC DOMAIN-CONTAINING PROTEIN"/>
    <property type="match status" value="1"/>
</dbReference>
<feature type="region of interest" description="Disordered" evidence="1">
    <location>
        <begin position="1160"/>
        <end position="1194"/>
    </location>
</feature>
<dbReference type="RefSeq" id="WP_054492350.1">
    <property type="nucleotide sequence ID" value="NZ_BBZA01000056.1"/>
</dbReference>
<gene>
    <name evidence="3" type="ORF">ARMA_0843</name>
</gene>
<evidence type="ECO:0000259" key="2">
    <source>
        <dbReference type="SMART" id="SM00642"/>
    </source>
</evidence>
<dbReference type="InterPro" id="IPR017853">
    <property type="entry name" value="GH"/>
</dbReference>
<comment type="caution">
    <text evidence="3">The sequence shown here is derived from an EMBL/GenBank/DDBJ whole genome shotgun (WGS) entry which is preliminary data.</text>
</comment>
<dbReference type="OrthoDB" id="9808590at2"/>
<reference evidence="4" key="2">
    <citation type="submission" date="2015-08" db="EMBL/GenBank/DDBJ databases">
        <title>Draft Genome Sequence of a Heterotrophic Facultative Anaerobic Bacterium Ardenticatena maritima Strain 110S.</title>
        <authorList>
            <person name="Kawaichi S."/>
            <person name="Yoshida T."/>
            <person name="Sako Y."/>
            <person name="Nakamura R."/>
        </authorList>
    </citation>
    <scope>NUCLEOTIDE SEQUENCE [LARGE SCALE GENOMIC DNA]</scope>
    <source>
        <strain evidence="4">110S</strain>
    </source>
</reference>
<dbReference type="Gene3D" id="3.20.20.80">
    <property type="entry name" value="Glycosidases"/>
    <property type="match status" value="1"/>
</dbReference>
<protein>
    <recommendedName>
        <fullName evidence="2">Glycosyl hydrolase family 13 catalytic domain-containing protein</fullName>
    </recommendedName>
</protein>
<dbReference type="AlphaFoldDB" id="A0A0M9UC39"/>
<dbReference type="EMBL" id="BBZA01000056">
    <property type="protein sequence ID" value="GAP62420.1"/>
    <property type="molecule type" value="Genomic_DNA"/>
</dbReference>
<dbReference type="PANTHER" id="PTHR47786">
    <property type="entry name" value="ALPHA-1,4-GLUCAN:MALTOSE-1-PHOSPHATE MALTOSYLTRANSFERASE"/>
    <property type="match status" value="1"/>
</dbReference>